<name>A0A6H9SVH4_9BURK</name>
<keyword evidence="2" id="KW-1185">Reference proteome</keyword>
<evidence type="ECO:0000313" key="1">
    <source>
        <dbReference type="EMBL" id="KAB0643651.1"/>
    </source>
</evidence>
<gene>
    <name evidence="1" type="ORF">F7R21_06450</name>
</gene>
<reference evidence="1 2" key="1">
    <citation type="submission" date="2019-09" db="EMBL/GenBank/DDBJ databases">
        <title>Draft genome sequences of 48 bacterial type strains from the CCUG.</title>
        <authorList>
            <person name="Tunovic T."/>
            <person name="Pineiro-Iglesias B."/>
            <person name="Unosson C."/>
            <person name="Inganas E."/>
            <person name="Ohlen M."/>
            <person name="Cardew S."/>
            <person name="Jensie-Markopoulos S."/>
            <person name="Salva-Serra F."/>
            <person name="Jaen-Luchoro D."/>
            <person name="Karlsson R."/>
            <person name="Svensson-Stadler L."/>
            <person name="Chun J."/>
            <person name="Moore E."/>
        </authorList>
    </citation>
    <scope>NUCLEOTIDE SEQUENCE [LARGE SCALE GENOMIC DNA]</scope>
    <source>
        <strain evidence="1 2">CCUG 54555</strain>
    </source>
</reference>
<organism evidence="1 2">
    <name type="scientific">Burkholderia latens</name>
    <dbReference type="NCBI Taxonomy" id="488446"/>
    <lineage>
        <taxon>Bacteria</taxon>
        <taxon>Pseudomonadati</taxon>
        <taxon>Pseudomonadota</taxon>
        <taxon>Betaproteobacteria</taxon>
        <taxon>Burkholderiales</taxon>
        <taxon>Burkholderiaceae</taxon>
        <taxon>Burkholderia</taxon>
        <taxon>Burkholderia cepacia complex</taxon>
    </lineage>
</organism>
<protein>
    <submittedName>
        <fullName evidence="1">Uncharacterized protein</fullName>
    </submittedName>
</protein>
<proteinExistence type="predicted"/>
<comment type="caution">
    <text evidence="1">The sequence shown here is derived from an EMBL/GenBank/DDBJ whole genome shotgun (WGS) entry which is preliminary data.</text>
</comment>
<dbReference type="EMBL" id="VZOJ01000010">
    <property type="protein sequence ID" value="KAB0643651.1"/>
    <property type="molecule type" value="Genomic_DNA"/>
</dbReference>
<dbReference type="AlphaFoldDB" id="A0A6H9SVH4"/>
<dbReference type="Proteomes" id="UP000430232">
    <property type="component" value="Unassembled WGS sequence"/>
</dbReference>
<sequence length="79" mass="8689">MSDSDSDSSFRFLFARFPAANFASPIRNVGNACLLRSVTKNCLPRRIRIAYIAIHFDAFVVCTDRSSVGSTARCSPGKQ</sequence>
<evidence type="ECO:0000313" key="2">
    <source>
        <dbReference type="Proteomes" id="UP000430232"/>
    </source>
</evidence>
<accession>A0A6H9SVH4</accession>
<dbReference type="OrthoDB" id="9034732at2"/>